<sequence>MAMSRFIINDIHSVIIITTFMHAIDIVRYYIYDQELHAGPLLLISS</sequence>
<organism evidence="2 3">
    <name type="scientific">Escherichia coli</name>
    <dbReference type="NCBI Taxonomy" id="562"/>
    <lineage>
        <taxon>Bacteria</taxon>
        <taxon>Pseudomonadati</taxon>
        <taxon>Pseudomonadota</taxon>
        <taxon>Gammaproteobacteria</taxon>
        <taxon>Enterobacterales</taxon>
        <taxon>Enterobacteriaceae</taxon>
        <taxon>Escherichia</taxon>
    </lineage>
</organism>
<gene>
    <name evidence="2" type="ORF">BQ8769_92</name>
</gene>
<accession>A0A1W1EMF9</accession>
<keyword evidence="1" id="KW-0812">Transmembrane</keyword>
<evidence type="ECO:0000313" key="3">
    <source>
        <dbReference type="Proteomes" id="UP000245997"/>
    </source>
</evidence>
<feature type="transmembrane region" description="Helical" evidence="1">
    <location>
        <begin position="12"/>
        <end position="31"/>
    </location>
</feature>
<reference evidence="3" key="1">
    <citation type="submission" date="2017-01" db="EMBL/GenBank/DDBJ databases">
        <authorList>
            <person name="Joensson R."/>
        </authorList>
    </citation>
    <scope>NUCLEOTIDE SEQUENCE [LARGE SCALE GENOMIC DNA]</scope>
</reference>
<keyword evidence="1" id="KW-1133">Transmembrane helix</keyword>
<evidence type="ECO:0000313" key="2">
    <source>
        <dbReference type="EMBL" id="SJK83474.1"/>
    </source>
</evidence>
<protein>
    <submittedName>
        <fullName evidence="2">Uncharacterized protein</fullName>
    </submittedName>
</protein>
<dbReference type="AlphaFoldDB" id="A0A1W1EMF9"/>
<evidence type="ECO:0000256" key="1">
    <source>
        <dbReference type="SAM" id="Phobius"/>
    </source>
</evidence>
<dbReference type="EMBL" id="LT719075">
    <property type="protein sequence ID" value="SJK83474.1"/>
    <property type="molecule type" value="Genomic_DNA"/>
</dbReference>
<dbReference type="Proteomes" id="UP000245997">
    <property type="component" value="Plasmid pAA"/>
</dbReference>
<keyword evidence="1" id="KW-0472">Membrane</keyword>
<name>A0A1W1EMF9_ECOLX</name>
<proteinExistence type="predicted"/>